<dbReference type="SUPFAM" id="SSF55383">
    <property type="entry name" value="Copper amine oxidase, domain N"/>
    <property type="match status" value="1"/>
</dbReference>
<evidence type="ECO:0000259" key="3">
    <source>
        <dbReference type="Pfam" id="PF07833"/>
    </source>
</evidence>
<dbReference type="InterPro" id="IPR012854">
    <property type="entry name" value="Cu_amine_oxidase-like_N"/>
</dbReference>
<organism evidence="4 5">
    <name type="scientific">Halalkalibacter oceani</name>
    <dbReference type="NCBI Taxonomy" id="1653776"/>
    <lineage>
        <taxon>Bacteria</taxon>
        <taxon>Bacillati</taxon>
        <taxon>Bacillota</taxon>
        <taxon>Bacilli</taxon>
        <taxon>Bacillales</taxon>
        <taxon>Bacillaceae</taxon>
        <taxon>Halalkalibacter</taxon>
    </lineage>
</organism>
<evidence type="ECO:0000256" key="1">
    <source>
        <dbReference type="SAM" id="MobiDB-lite"/>
    </source>
</evidence>
<gene>
    <name evidence="4" type="ORF">M3202_12360</name>
</gene>
<dbReference type="Gene3D" id="3.30.457.10">
    <property type="entry name" value="Copper amine oxidase-like, N-terminal domain"/>
    <property type="match status" value="1"/>
</dbReference>
<dbReference type="Pfam" id="PF07833">
    <property type="entry name" value="Cu_amine_oxidN1"/>
    <property type="match status" value="1"/>
</dbReference>
<dbReference type="InterPro" id="IPR047773">
    <property type="entry name" value="YHYH_dom_bact"/>
</dbReference>
<keyword evidence="2" id="KW-0732">Signal</keyword>
<keyword evidence="5" id="KW-1185">Reference proteome</keyword>
<dbReference type="AlphaFoldDB" id="A0A9X2DR46"/>
<comment type="caution">
    <text evidence="4">The sequence shown here is derived from an EMBL/GenBank/DDBJ whole genome shotgun (WGS) entry which is preliminary data.</text>
</comment>
<dbReference type="EMBL" id="JAMBOL010000010">
    <property type="protein sequence ID" value="MCM3714872.1"/>
    <property type="molecule type" value="Genomic_DNA"/>
</dbReference>
<dbReference type="RefSeq" id="WP_251223639.1">
    <property type="nucleotide sequence ID" value="NZ_JAMBOL010000010.1"/>
</dbReference>
<feature type="signal peptide" evidence="2">
    <location>
        <begin position="1"/>
        <end position="25"/>
    </location>
</feature>
<dbReference type="InterPro" id="IPR036582">
    <property type="entry name" value="Mao_N_sf"/>
</dbReference>
<feature type="chain" id="PRO_5040767485" evidence="2">
    <location>
        <begin position="26"/>
        <end position="207"/>
    </location>
</feature>
<evidence type="ECO:0000256" key="2">
    <source>
        <dbReference type="SAM" id="SignalP"/>
    </source>
</evidence>
<dbReference type="NCBIfam" id="NF033223">
    <property type="entry name" value="YHYH_alt"/>
    <property type="match status" value="1"/>
</dbReference>
<accession>A0A9X2DR46</accession>
<evidence type="ECO:0000313" key="5">
    <source>
        <dbReference type="Proteomes" id="UP001139179"/>
    </source>
</evidence>
<evidence type="ECO:0000313" key="4">
    <source>
        <dbReference type="EMBL" id="MCM3714872.1"/>
    </source>
</evidence>
<reference evidence="4" key="1">
    <citation type="submission" date="2022-05" db="EMBL/GenBank/DDBJ databases">
        <title>Comparative Genomics of Spacecraft Associated Microbes.</title>
        <authorList>
            <person name="Tran M.T."/>
            <person name="Wright A."/>
            <person name="Seuylemezian A."/>
            <person name="Eisen J."/>
            <person name="Coil D."/>
        </authorList>
    </citation>
    <scope>NUCLEOTIDE SEQUENCE</scope>
    <source>
        <strain evidence="4">214.1.1</strain>
    </source>
</reference>
<name>A0A9X2DR46_9BACI</name>
<protein>
    <submittedName>
        <fullName evidence="4">Copper amine oxidase N-terminal domain-containing protein</fullName>
    </submittedName>
</protein>
<feature type="region of interest" description="Disordered" evidence="1">
    <location>
        <begin position="54"/>
        <end position="87"/>
    </location>
</feature>
<dbReference type="Proteomes" id="UP001139179">
    <property type="component" value="Unassembled WGS sequence"/>
</dbReference>
<feature type="compositionally biased region" description="Low complexity" evidence="1">
    <location>
        <begin position="61"/>
        <end position="70"/>
    </location>
</feature>
<sequence length="207" mass="22114">MKKTILAVLSLFLVLLMMAPSLAGAHPGRTDANGGHTCRTNCAKWGLKTGEYHYHNGGGSSSKSPSSPTSSSPPPAKKPAPAPKKPEYVKTDVYINGTKQNFQQSAYIKDGTTLVPMRPIFEALGASVQWDNRAKKVTGTKDKRKITLSVGNKKGYITENGVTGSVDLTHPAEITNGATMVPLRFISESLGANVKWDSASKSVKITK</sequence>
<feature type="domain" description="Copper amine oxidase-like N-terminal" evidence="3">
    <location>
        <begin position="94"/>
        <end position="205"/>
    </location>
</feature>
<feature type="compositionally biased region" description="Pro residues" evidence="1">
    <location>
        <begin position="71"/>
        <end position="83"/>
    </location>
</feature>
<proteinExistence type="predicted"/>